<protein>
    <submittedName>
        <fullName evidence="1">Uncharacterized protein</fullName>
    </submittedName>
</protein>
<sequence length="88" mass="10323">MCHECEHEYERDEPAFDPEYINQLQALPPDLKDKFIGEITGLMSHVIERAEAQGFLFEMITEWPRQKVAMYEAAIVMEKNILDGNEDY</sequence>
<dbReference type="EMBL" id="LR796157">
    <property type="protein sequence ID" value="CAB4121877.1"/>
    <property type="molecule type" value="Genomic_DNA"/>
</dbReference>
<proteinExistence type="predicted"/>
<reference evidence="1" key="1">
    <citation type="submission" date="2020-04" db="EMBL/GenBank/DDBJ databases">
        <authorList>
            <person name="Chiriac C."/>
            <person name="Salcher M."/>
            <person name="Ghai R."/>
            <person name="Kavagutti S V."/>
        </authorList>
    </citation>
    <scope>NUCLEOTIDE SEQUENCE</scope>
</reference>
<gene>
    <name evidence="1" type="ORF">UFOVP27_17</name>
</gene>
<organism evidence="1">
    <name type="scientific">uncultured Caudovirales phage</name>
    <dbReference type="NCBI Taxonomy" id="2100421"/>
    <lineage>
        <taxon>Viruses</taxon>
        <taxon>Duplodnaviria</taxon>
        <taxon>Heunggongvirae</taxon>
        <taxon>Uroviricota</taxon>
        <taxon>Caudoviricetes</taxon>
        <taxon>Peduoviridae</taxon>
        <taxon>Maltschvirus</taxon>
        <taxon>Maltschvirus maltsch</taxon>
    </lineage>
</organism>
<accession>A0A6J5KLT0</accession>
<evidence type="ECO:0000313" key="1">
    <source>
        <dbReference type="EMBL" id="CAB4121877.1"/>
    </source>
</evidence>
<name>A0A6J5KLT0_9CAUD</name>